<sequence>MTIDWADQRLLVVAPHPDDELLGCGALMSRVKRAGGQVFVLFVTVGDTRDISRTGRSTGREREREVDDVAKYADLDGHHLALPGDEFHLRLDRLPQQRLIDLIERDGPLAVSRIRPSVVLIPELSSYNQDHRAVAAAAITALRPGPRRDRHQPDLILMYEEVADGWSGETASPRDFYVVVEPVDLDRKIEGLRRYPSQWRTHPHTRSEEALRALAAVRGAQCGEPLAEAFHCLRWKG</sequence>
<organism evidence="2 3">
    <name type="scientific">Actinoallomurus vinaceus</name>
    <dbReference type="NCBI Taxonomy" id="1080074"/>
    <lineage>
        <taxon>Bacteria</taxon>
        <taxon>Bacillati</taxon>
        <taxon>Actinomycetota</taxon>
        <taxon>Actinomycetes</taxon>
        <taxon>Streptosporangiales</taxon>
        <taxon>Thermomonosporaceae</taxon>
        <taxon>Actinoallomurus</taxon>
    </lineage>
</organism>
<dbReference type="EMBL" id="BAABHK010000005">
    <property type="protein sequence ID" value="GAA4627448.1"/>
    <property type="molecule type" value="Genomic_DNA"/>
</dbReference>
<accession>A0ABP8UAQ1</accession>
<dbReference type="Proteomes" id="UP001501442">
    <property type="component" value="Unassembled WGS sequence"/>
</dbReference>
<gene>
    <name evidence="2" type="ORF">GCM10023196_039700</name>
</gene>
<dbReference type="Gene3D" id="3.40.50.10320">
    <property type="entry name" value="LmbE-like"/>
    <property type="match status" value="1"/>
</dbReference>
<evidence type="ECO:0000313" key="2">
    <source>
        <dbReference type="EMBL" id="GAA4627448.1"/>
    </source>
</evidence>
<comment type="caution">
    <text evidence="2">The sequence shown here is derived from an EMBL/GenBank/DDBJ whole genome shotgun (WGS) entry which is preliminary data.</text>
</comment>
<evidence type="ECO:0000256" key="1">
    <source>
        <dbReference type="ARBA" id="ARBA00022833"/>
    </source>
</evidence>
<name>A0ABP8UAQ1_9ACTN</name>
<keyword evidence="1" id="KW-0862">Zinc</keyword>
<proteinExistence type="predicted"/>
<dbReference type="PANTHER" id="PTHR12993:SF29">
    <property type="entry name" value="BLR3841 PROTEIN"/>
    <property type="match status" value="1"/>
</dbReference>
<dbReference type="PANTHER" id="PTHR12993">
    <property type="entry name" value="N-ACETYLGLUCOSAMINYL-PHOSPHATIDYLINOSITOL DE-N-ACETYLASE-RELATED"/>
    <property type="match status" value="1"/>
</dbReference>
<dbReference type="RefSeq" id="WP_345432381.1">
    <property type="nucleotide sequence ID" value="NZ_BAABHK010000005.1"/>
</dbReference>
<protein>
    <submittedName>
        <fullName evidence="2">PIG-L family deacetylase</fullName>
    </submittedName>
</protein>
<dbReference type="SUPFAM" id="SSF102588">
    <property type="entry name" value="LmbE-like"/>
    <property type="match status" value="1"/>
</dbReference>
<dbReference type="InterPro" id="IPR024078">
    <property type="entry name" value="LmbE-like_dom_sf"/>
</dbReference>
<dbReference type="Pfam" id="PF02585">
    <property type="entry name" value="PIG-L"/>
    <property type="match status" value="1"/>
</dbReference>
<dbReference type="InterPro" id="IPR003737">
    <property type="entry name" value="GlcNAc_PI_deacetylase-related"/>
</dbReference>
<reference evidence="3" key="1">
    <citation type="journal article" date="2019" name="Int. J. Syst. Evol. Microbiol.">
        <title>The Global Catalogue of Microorganisms (GCM) 10K type strain sequencing project: providing services to taxonomists for standard genome sequencing and annotation.</title>
        <authorList>
            <consortium name="The Broad Institute Genomics Platform"/>
            <consortium name="The Broad Institute Genome Sequencing Center for Infectious Disease"/>
            <person name="Wu L."/>
            <person name="Ma J."/>
        </authorList>
    </citation>
    <scope>NUCLEOTIDE SEQUENCE [LARGE SCALE GENOMIC DNA]</scope>
    <source>
        <strain evidence="3">JCM 17939</strain>
    </source>
</reference>
<keyword evidence="3" id="KW-1185">Reference proteome</keyword>
<evidence type="ECO:0000313" key="3">
    <source>
        <dbReference type="Proteomes" id="UP001501442"/>
    </source>
</evidence>